<organism evidence="1 2">
    <name type="scientific">Paenibacillus polysaccharolyticus</name>
    <dbReference type="NCBI Taxonomy" id="582692"/>
    <lineage>
        <taxon>Bacteria</taxon>
        <taxon>Bacillati</taxon>
        <taxon>Bacillota</taxon>
        <taxon>Bacilli</taxon>
        <taxon>Bacillales</taxon>
        <taxon>Paenibacillaceae</taxon>
        <taxon>Paenibacillus</taxon>
    </lineage>
</organism>
<evidence type="ECO:0008006" key="3">
    <source>
        <dbReference type="Google" id="ProtNLM"/>
    </source>
</evidence>
<protein>
    <recommendedName>
        <fullName evidence="3">Butirosin biosynthesis protein H, N-terminal</fullName>
    </recommendedName>
</protein>
<evidence type="ECO:0000313" key="1">
    <source>
        <dbReference type="EMBL" id="SCX88095.1"/>
    </source>
</evidence>
<dbReference type="EMBL" id="FMVM01000001">
    <property type="protein sequence ID" value="SCX88095.1"/>
    <property type="molecule type" value="Genomic_DNA"/>
</dbReference>
<evidence type="ECO:0000313" key="2">
    <source>
        <dbReference type="Proteomes" id="UP000198538"/>
    </source>
</evidence>
<dbReference type="Proteomes" id="UP000198538">
    <property type="component" value="Unassembled WGS sequence"/>
</dbReference>
<gene>
    <name evidence="1" type="ORF">SAMN05720606_101324</name>
</gene>
<sequence length="323" mass="37996">MLLNNSNYTTYPGSYCLSNCIFNYLRLVVPNIKELDILMYCDLNIVFKSMNITRSRIFMAFEQGIAHFLEENQIVLSGINENDNKEHWVRNKINCNSFIIGHIGTKFLEYNNLFVNNQNVNTKHYINLIGWDEIKGLYVSDGYIPTYPIRTYDGWLKLDYDDPLNHFIEVICEETSIIGNNINDVEKYKIKLADTVRFFLKGGNEGENFYGFSAYEELHKYFEYLRNSGEYIEQKKYYNLVFDIASEGIITSKRLLKQLTSEVFGETYTREFEKLVKKFELFKLLILKCSIDPTKDNLEDIENSLIEIMSFEVKLYKNILMAL</sequence>
<accession>A0A1G5BD64</accession>
<reference evidence="2" key="1">
    <citation type="submission" date="2016-10" db="EMBL/GenBank/DDBJ databases">
        <authorList>
            <person name="Varghese N."/>
            <person name="Submissions S."/>
        </authorList>
    </citation>
    <scope>NUCLEOTIDE SEQUENCE [LARGE SCALE GENOMIC DNA]</scope>
    <source>
        <strain evidence="2">BL9</strain>
    </source>
</reference>
<name>A0A1G5BD64_9BACL</name>
<proteinExistence type="predicted"/>
<keyword evidence="2" id="KW-1185">Reference proteome</keyword>
<dbReference type="RefSeq" id="WP_139168837.1">
    <property type="nucleotide sequence ID" value="NZ_FMVM01000001.1"/>
</dbReference>
<dbReference type="STRING" id="582692.SAMN05720606_101324"/>
<dbReference type="AlphaFoldDB" id="A0A1G5BD64"/>